<evidence type="ECO:0000313" key="1">
    <source>
        <dbReference type="EMBL" id="GAA5496921.1"/>
    </source>
</evidence>
<dbReference type="RefSeq" id="WP_346189512.1">
    <property type="nucleotide sequence ID" value="NZ_BAABRL010000010.1"/>
</dbReference>
<dbReference type="PROSITE" id="PS51257">
    <property type="entry name" value="PROKAR_LIPOPROTEIN"/>
    <property type="match status" value="1"/>
</dbReference>
<organism evidence="1 2">
    <name type="scientific">Rubritalea halochordaticola</name>
    <dbReference type="NCBI Taxonomy" id="714537"/>
    <lineage>
        <taxon>Bacteria</taxon>
        <taxon>Pseudomonadati</taxon>
        <taxon>Verrucomicrobiota</taxon>
        <taxon>Verrucomicrobiia</taxon>
        <taxon>Verrucomicrobiales</taxon>
        <taxon>Rubritaleaceae</taxon>
        <taxon>Rubritalea</taxon>
    </lineage>
</organism>
<dbReference type="EMBL" id="BAABRL010000010">
    <property type="protein sequence ID" value="GAA5496921.1"/>
    <property type="molecule type" value="Genomic_DNA"/>
</dbReference>
<proteinExistence type="predicted"/>
<accession>A0ABP9V2M4</accession>
<sequence length="102" mass="11453">MIRGFLAFLSTVALTGCGGTRSMTYVEFSEEARGAYQRTLHQSFVAQTYYIGSEGELDYYLVETPLHSKTYGLTQASAPPMERFPLNLNKRVETKRVVFGAE</sequence>
<evidence type="ECO:0000313" key="2">
    <source>
        <dbReference type="Proteomes" id="UP001424741"/>
    </source>
</evidence>
<reference evidence="1 2" key="1">
    <citation type="submission" date="2024-02" db="EMBL/GenBank/DDBJ databases">
        <title>Rubritalea halochordaticola NBRC 107102.</title>
        <authorList>
            <person name="Ichikawa N."/>
            <person name="Katano-Makiyama Y."/>
            <person name="Hidaka K."/>
        </authorList>
    </citation>
    <scope>NUCLEOTIDE SEQUENCE [LARGE SCALE GENOMIC DNA]</scope>
    <source>
        <strain evidence="1 2">NBRC 107102</strain>
    </source>
</reference>
<protein>
    <submittedName>
        <fullName evidence="1">Uncharacterized protein</fullName>
    </submittedName>
</protein>
<keyword evidence="2" id="KW-1185">Reference proteome</keyword>
<dbReference type="Proteomes" id="UP001424741">
    <property type="component" value="Unassembled WGS sequence"/>
</dbReference>
<comment type="caution">
    <text evidence="1">The sequence shown here is derived from an EMBL/GenBank/DDBJ whole genome shotgun (WGS) entry which is preliminary data.</text>
</comment>
<gene>
    <name evidence="1" type="ORF">Rhal01_03109</name>
</gene>
<name>A0ABP9V2M4_9BACT</name>